<proteinExistence type="predicted"/>
<accession>A0ABQ7JJM8</accession>
<protein>
    <submittedName>
        <fullName evidence="2">Uncharacterized protein</fullName>
    </submittedName>
</protein>
<organism evidence="2 3">
    <name type="scientific">Linnemannia gamsii</name>
    <dbReference type="NCBI Taxonomy" id="64522"/>
    <lineage>
        <taxon>Eukaryota</taxon>
        <taxon>Fungi</taxon>
        <taxon>Fungi incertae sedis</taxon>
        <taxon>Mucoromycota</taxon>
        <taxon>Mortierellomycotina</taxon>
        <taxon>Mortierellomycetes</taxon>
        <taxon>Mortierellales</taxon>
        <taxon>Mortierellaceae</taxon>
        <taxon>Linnemannia</taxon>
    </lineage>
</organism>
<feature type="compositionally biased region" description="Polar residues" evidence="1">
    <location>
        <begin position="185"/>
        <end position="213"/>
    </location>
</feature>
<evidence type="ECO:0000313" key="2">
    <source>
        <dbReference type="EMBL" id="KAG0276189.1"/>
    </source>
</evidence>
<sequence>MEIATAKGPLREHVLWALNKQKGEEHVTLPNFVHKFGYTNKDSASLAYSVLIENSQVEFRRSERLQEAFKEFRLNSEEMFWSEVESKVDTALSSRKSGMITRAAGLRQAAQDYDSHFEDTKSSTTYSGLPPQPALSSTDEAGKKRRSGFETENDPHDEHSEGSCSSFSVHLSMGSKASPLFAPQSDFSTQEQPSSPGNSTLHEQPFTSSFDNSSVKEDMTEERLSAMMLLNQKTVWKVFELDFLSKFLVFRDQPQSRFSLALDGIADVTQGSEFALTLTQEELTLANATSTSDPDINARWPRLLSILSRVCMLSHSYDDVTRALKKEEDDLIVDYLQGIVYHYSHHLKFSDTVCDSLNEREGFSDLTWPFIRGALTLVAIRSRCFEVPVAGTKERKNYGRDLVQETEEQALMADGIAVFEGQQIYIAEAALVHEPKPEKKLKDKFKVSGSGNCSGICASSWLNSVWFNVI</sequence>
<evidence type="ECO:0000256" key="1">
    <source>
        <dbReference type="SAM" id="MobiDB-lite"/>
    </source>
</evidence>
<comment type="caution">
    <text evidence="2">The sequence shown here is derived from an EMBL/GenBank/DDBJ whole genome shotgun (WGS) entry which is preliminary data.</text>
</comment>
<evidence type="ECO:0000313" key="3">
    <source>
        <dbReference type="Proteomes" id="UP001194696"/>
    </source>
</evidence>
<feature type="region of interest" description="Disordered" evidence="1">
    <location>
        <begin position="111"/>
        <end position="168"/>
    </location>
</feature>
<keyword evidence="3" id="KW-1185">Reference proteome</keyword>
<name>A0ABQ7JJM8_9FUNG</name>
<gene>
    <name evidence="2" type="ORF">BGZ96_003429</name>
</gene>
<dbReference type="EMBL" id="JAAAIM010001734">
    <property type="protein sequence ID" value="KAG0276189.1"/>
    <property type="molecule type" value="Genomic_DNA"/>
</dbReference>
<reference evidence="2 3" key="1">
    <citation type="journal article" date="2020" name="Fungal Divers.">
        <title>Resolving the Mortierellaceae phylogeny through synthesis of multi-gene phylogenetics and phylogenomics.</title>
        <authorList>
            <person name="Vandepol N."/>
            <person name="Liber J."/>
            <person name="Desiro A."/>
            <person name="Na H."/>
            <person name="Kennedy M."/>
            <person name="Barry K."/>
            <person name="Grigoriev I.V."/>
            <person name="Miller A.N."/>
            <person name="O'Donnell K."/>
            <person name="Stajich J.E."/>
            <person name="Bonito G."/>
        </authorList>
    </citation>
    <scope>NUCLEOTIDE SEQUENCE [LARGE SCALE GENOMIC DNA]</scope>
    <source>
        <strain evidence="2 3">AD045</strain>
    </source>
</reference>
<dbReference type="Proteomes" id="UP001194696">
    <property type="component" value="Unassembled WGS sequence"/>
</dbReference>
<feature type="region of interest" description="Disordered" evidence="1">
    <location>
        <begin position="180"/>
        <end position="215"/>
    </location>
</feature>
<feature type="compositionally biased region" description="Basic and acidic residues" evidence="1">
    <location>
        <begin position="147"/>
        <end position="161"/>
    </location>
</feature>